<dbReference type="EMBL" id="JAAGAX010000006">
    <property type="protein sequence ID" value="KAF2310682.1"/>
    <property type="molecule type" value="Genomic_DNA"/>
</dbReference>
<proteinExistence type="predicted"/>
<name>A0A6A6MAE5_HEVBR</name>
<organism evidence="1 2">
    <name type="scientific">Hevea brasiliensis</name>
    <name type="common">Para rubber tree</name>
    <name type="synonym">Siphonia brasiliensis</name>
    <dbReference type="NCBI Taxonomy" id="3981"/>
    <lineage>
        <taxon>Eukaryota</taxon>
        <taxon>Viridiplantae</taxon>
        <taxon>Streptophyta</taxon>
        <taxon>Embryophyta</taxon>
        <taxon>Tracheophyta</taxon>
        <taxon>Spermatophyta</taxon>
        <taxon>Magnoliopsida</taxon>
        <taxon>eudicotyledons</taxon>
        <taxon>Gunneridae</taxon>
        <taxon>Pentapetalae</taxon>
        <taxon>rosids</taxon>
        <taxon>fabids</taxon>
        <taxon>Malpighiales</taxon>
        <taxon>Euphorbiaceae</taxon>
        <taxon>Crotonoideae</taxon>
        <taxon>Micrandreae</taxon>
        <taxon>Hevea</taxon>
    </lineage>
</organism>
<keyword evidence="2" id="KW-1185">Reference proteome</keyword>
<comment type="caution">
    <text evidence="1">The sequence shown here is derived from an EMBL/GenBank/DDBJ whole genome shotgun (WGS) entry which is preliminary data.</text>
</comment>
<evidence type="ECO:0000313" key="2">
    <source>
        <dbReference type="Proteomes" id="UP000467840"/>
    </source>
</evidence>
<sequence length="122" mass="13640">MASHEAWLALCGLWEDESEDPNKEEVTETELRRLPKLRLLIQLRLESATDPRPDVVEDNYSVKCIMQTGPKPPSPPCYTEKLRYNNSCSVPVITSALVASELDRSVNNPVLSLMGIMLPISS</sequence>
<gene>
    <name evidence="1" type="ORF">GH714_016246</name>
</gene>
<dbReference type="Proteomes" id="UP000467840">
    <property type="component" value="Chromosome 14"/>
</dbReference>
<protein>
    <submittedName>
        <fullName evidence="1">Uncharacterized protein</fullName>
    </submittedName>
</protein>
<evidence type="ECO:0000313" key="1">
    <source>
        <dbReference type="EMBL" id="KAF2310682.1"/>
    </source>
</evidence>
<dbReference type="AlphaFoldDB" id="A0A6A6MAE5"/>
<accession>A0A6A6MAE5</accession>
<reference evidence="1 2" key="1">
    <citation type="journal article" date="2020" name="Mol. Plant">
        <title>The Chromosome-Based Rubber Tree Genome Provides New Insights into Spurge Genome Evolution and Rubber Biosynthesis.</title>
        <authorList>
            <person name="Liu J."/>
            <person name="Shi C."/>
            <person name="Shi C.C."/>
            <person name="Li W."/>
            <person name="Zhang Q.J."/>
            <person name="Zhang Y."/>
            <person name="Li K."/>
            <person name="Lu H.F."/>
            <person name="Shi C."/>
            <person name="Zhu S.T."/>
            <person name="Xiao Z.Y."/>
            <person name="Nan H."/>
            <person name="Yue Y."/>
            <person name="Zhu X.G."/>
            <person name="Wu Y."/>
            <person name="Hong X.N."/>
            <person name="Fan G.Y."/>
            <person name="Tong Y."/>
            <person name="Zhang D."/>
            <person name="Mao C.L."/>
            <person name="Liu Y.L."/>
            <person name="Hao S.J."/>
            <person name="Liu W.Q."/>
            <person name="Lv M.Q."/>
            <person name="Zhang H.B."/>
            <person name="Liu Y."/>
            <person name="Hu-Tang G.R."/>
            <person name="Wang J.P."/>
            <person name="Wang J.H."/>
            <person name="Sun Y.H."/>
            <person name="Ni S.B."/>
            <person name="Chen W.B."/>
            <person name="Zhang X.C."/>
            <person name="Jiao Y.N."/>
            <person name="Eichler E.E."/>
            <person name="Li G.H."/>
            <person name="Liu X."/>
            <person name="Gao L.Z."/>
        </authorList>
    </citation>
    <scope>NUCLEOTIDE SEQUENCE [LARGE SCALE GENOMIC DNA]</scope>
    <source>
        <strain evidence="2">cv. GT1</strain>
        <tissue evidence="1">Leaf</tissue>
    </source>
</reference>